<dbReference type="GO" id="GO:0003723">
    <property type="term" value="F:RNA binding"/>
    <property type="evidence" value="ECO:0007669"/>
    <property type="project" value="UniProtKB-KW"/>
</dbReference>
<dbReference type="PROSITE" id="PS01149">
    <property type="entry name" value="PSI_RSU"/>
    <property type="match status" value="1"/>
</dbReference>
<feature type="domain" description="RNA-binding S4" evidence="8">
    <location>
        <begin position="84"/>
        <end position="141"/>
    </location>
</feature>
<evidence type="ECO:0000256" key="5">
    <source>
        <dbReference type="PROSITE-ProRule" id="PRU00182"/>
    </source>
</evidence>
<feature type="region of interest" description="Disordered" evidence="7">
    <location>
        <begin position="1"/>
        <end position="83"/>
    </location>
</feature>
<evidence type="ECO:0000256" key="4">
    <source>
        <dbReference type="ARBA" id="ARBA00023235"/>
    </source>
</evidence>
<dbReference type="InterPro" id="IPR020094">
    <property type="entry name" value="TruA/RsuA/RluB/E/F_N"/>
</dbReference>
<evidence type="ECO:0000256" key="1">
    <source>
        <dbReference type="ARBA" id="ARBA00000073"/>
    </source>
</evidence>
<dbReference type="InterPro" id="IPR020103">
    <property type="entry name" value="PsdUridine_synth_cat_dom_sf"/>
</dbReference>
<dbReference type="RefSeq" id="WP_139674801.1">
    <property type="nucleotide sequence ID" value="NZ_VDMN01000001.1"/>
</dbReference>
<proteinExistence type="inferred from homology"/>
<dbReference type="InterPro" id="IPR018496">
    <property type="entry name" value="PsdUridine_synth_RsuA/RluB_CS"/>
</dbReference>
<feature type="compositionally biased region" description="Basic and acidic residues" evidence="7">
    <location>
        <begin position="335"/>
        <end position="401"/>
    </location>
</feature>
<dbReference type="GO" id="GO:0000455">
    <property type="term" value="P:enzyme-directed rRNA pseudouridine synthesis"/>
    <property type="evidence" value="ECO:0007669"/>
    <property type="project" value="UniProtKB-ARBA"/>
</dbReference>
<accession>A0A5C4XTG6</accession>
<dbReference type="CDD" id="cd00165">
    <property type="entry name" value="S4"/>
    <property type="match status" value="1"/>
</dbReference>
<dbReference type="Proteomes" id="UP000311605">
    <property type="component" value="Unassembled WGS sequence"/>
</dbReference>
<keyword evidence="3 5" id="KW-0694">RNA-binding</keyword>
<dbReference type="InterPro" id="IPR002942">
    <property type="entry name" value="S4_RNA-bd"/>
</dbReference>
<dbReference type="NCBIfam" id="TIGR00093">
    <property type="entry name" value="pseudouridine synthase"/>
    <property type="match status" value="1"/>
</dbReference>
<name>A0A5C4XTG6_9HYPH</name>
<evidence type="ECO:0000313" key="10">
    <source>
        <dbReference type="Proteomes" id="UP000311605"/>
    </source>
</evidence>
<dbReference type="EC" id="5.4.99.-" evidence="6"/>
<dbReference type="Gene3D" id="3.30.70.1560">
    <property type="entry name" value="Alpha-L RNA-binding motif"/>
    <property type="match status" value="1"/>
</dbReference>
<evidence type="ECO:0000256" key="2">
    <source>
        <dbReference type="ARBA" id="ARBA00008348"/>
    </source>
</evidence>
<organism evidence="9 10">
    <name type="scientific">Aliirhizobium smilacinae</name>
    <dbReference type="NCBI Taxonomy" id="1395944"/>
    <lineage>
        <taxon>Bacteria</taxon>
        <taxon>Pseudomonadati</taxon>
        <taxon>Pseudomonadota</taxon>
        <taxon>Alphaproteobacteria</taxon>
        <taxon>Hyphomicrobiales</taxon>
        <taxon>Rhizobiaceae</taxon>
        <taxon>Aliirhizobium</taxon>
    </lineage>
</organism>
<comment type="catalytic activity">
    <reaction evidence="1">
        <text>a uridine in RNA = a pseudouridine in RNA</text>
        <dbReference type="Rhea" id="RHEA:48348"/>
        <dbReference type="Rhea" id="RHEA-COMP:12068"/>
        <dbReference type="Rhea" id="RHEA-COMP:12069"/>
        <dbReference type="ChEBI" id="CHEBI:65314"/>
        <dbReference type="ChEBI" id="CHEBI:65315"/>
    </reaction>
</comment>
<comment type="similarity">
    <text evidence="2 6">Belongs to the pseudouridine synthase RsuA family.</text>
</comment>
<dbReference type="EMBL" id="VDMN01000001">
    <property type="protein sequence ID" value="TNM65974.1"/>
    <property type="molecule type" value="Genomic_DNA"/>
</dbReference>
<dbReference type="PANTHER" id="PTHR47683">
    <property type="entry name" value="PSEUDOURIDINE SYNTHASE FAMILY PROTEIN-RELATED"/>
    <property type="match status" value="1"/>
</dbReference>
<feature type="compositionally biased region" description="Basic and acidic residues" evidence="7">
    <location>
        <begin position="496"/>
        <end position="548"/>
    </location>
</feature>
<dbReference type="Pfam" id="PF01479">
    <property type="entry name" value="S4"/>
    <property type="match status" value="1"/>
</dbReference>
<dbReference type="Pfam" id="PF00849">
    <property type="entry name" value="PseudoU_synth_2"/>
    <property type="match status" value="1"/>
</dbReference>
<dbReference type="SMART" id="SM00363">
    <property type="entry name" value="S4"/>
    <property type="match status" value="1"/>
</dbReference>
<evidence type="ECO:0000256" key="6">
    <source>
        <dbReference type="RuleBase" id="RU003887"/>
    </source>
</evidence>
<keyword evidence="4 6" id="KW-0413">Isomerase</keyword>
<dbReference type="InterPro" id="IPR036986">
    <property type="entry name" value="S4_RNA-bd_sf"/>
</dbReference>
<feature type="compositionally biased region" description="Low complexity" evidence="7">
    <location>
        <begin position="29"/>
        <end position="50"/>
    </location>
</feature>
<dbReference type="AlphaFoldDB" id="A0A5C4XTG6"/>
<feature type="compositionally biased region" description="Gly residues" evidence="7">
    <location>
        <begin position="654"/>
        <end position="705"/>
    </location>
</feature>
<dbReference type="InterPro" id="IPR042092">
    <property type="entry name" value="PsdUridine_s_RsuA/RluB/E/F_cat"/>
</dbReference>
<comment type="caution">
    <text evidence="9">The sequence shown here is derived from an EMBL/GenBank/DDBJ whole genome shotgun (WGS) entry which is preliminary data.</text>
</comment>
<dbReference type="SUPFAM" id="SSF55120">
    <property type="entry name" value="Pseudouridine synthase"/>
    <property type="match status" value="1"/>
</dbReference>
<feature type="compositionally biased region" description="Basic and acidic residues" evidence="7">
    <location>
        <begin position="557"/>
        <end position="645"/>
    </location>
</feature>
<dbReference type="InterPro" id="IPR000748">
    <property type="entry name" value="PsdUridine_synth_RsuA/RluB/E/F"/>
</dbReference>
<feature type="compositionally biased region" description="Basic and acidic residues" evidence="7">
    <location>
        <begin position="408"/>
        <end position="418"/>
    </location>
</feature>
<dbReference type="PROSITE" id="PS50889">
    <property type="entry name" value="S4"/>
    <property type="match status" value="1"/>
</dbReference>
<reference evidence="9 10" key="1">
    <citation type="submission" date="2019-06" db="EMBL/GenBank/DDBJ databases">
        <title>The draft genome of Rhizobium smilacinae PTYR-5.</title>
        <authorList>
            <person name="Liu L."/>
            <person name="Li L."/>
            <person name="Zhang X."/>
        </authorList>
    </citation>
    <scope>NUCLEOTIDE SEQUENCE [LARGE SCALE GENOMIC DNA]</scope>
    <source>
        <strain evidence="9 10">PTYR-5</strain>
    </source>
</reference>
<gene>
    <name evidence="9" type="ORF">FHP24_07050</name>
</gene>
<dbReference type="InterPro" id="IPR050343">
    <property type="entry name" value="RsuA_PseudoU_synthase"/>
</dbReference>
<evidence type="ECO:0000256" key="7">
    <source>
        <dbReference type="SAM" id="MobiDB-lite"/>
    </source>
</evidence>
<evidence type="ECO:0000256" key="3">
    <source>
        <dbReference type="ARBA" id="ARBA00022884"/>
    </source>
</evidence>
<protein>
    <recommendedName>
        <fullName evidence="6">Pseudouridine synthase</fullName>
        <ecNumber evidence="6">5.4.99.-</ecNumber>
    </recommendedName>
</protein>
<feature type="compositionally biased region" description="Basic and acidic residues" evidence="7">
    <location>
        <begin position="1"/>
        <end position="27"/>
    </location>
</feature>
<dbReference type="SUPFAM" id="SSF55174">
    <property type="entry name" value="Alpha-L RNA-binding motif"/>
    <property type="match status" value="1"/>
</dbReference>
<feature type="region of interest" description="Disordered" evidence="7">
    <location>
        <begin position="331"/>
        <end position="713"/>
    </location>
</feature>
<evidence type="ECO:0000313" key="9">
    <source>
        <dbReference type="EMBL" id="TNM65974.1"/>
    </source>
</evidence>
<evidence type="ECO:0000259" key="8">
    <source>
        <dbReference type="SMART" id="SM00363"/>
    </source>
</evidence>
<dbReference type="Gene3D" id="3.10.290.10">
    <property type="entry name" value="RNA-binding S4 domain"/>
    <property type="match status" value="1"/>
</dbReference>
<dbReference type="Gene3D" id="3.30.70.580">
    <property type="entry name" value="Pseudouridine synthase I, catalytic domain, N-terminal subdomain"/>
    <property type="match status" value="1"/>
</dbReference>
<dbReference type="InterPro" id="IPR006145">
    <property type="entry name" value="PsdUridine_synth_RsuA/RluA"/>
</dbReference>
<feature type="compositionally biased region" description="Basic and acidic residues" evidence="7">
    <location>
        <begin position="458"/>
        <end position="489"/>
    </location>
</feature>
<dbReference type="OrthoDB" id="9807213at2"/>
<sequence>MNSKDKPKRGEAKTFVREIKPRAEGKTVSKSGAKPGFKSAAKPAGGAAKPRAQAEGAVRKPVRSAKREEFVADGASAPTEGKPERISKLLARVGVASRRDIERMILEGRVTLNGKPLDTPVVNVTLEDKIEVDGTPIRGIERTRLWLYHKPGGLVTTNSDPEGRPTVFDNLPEGLPRVLSIGRLDINTEGLLLLTNDGGLSRTLELPTTGWLRRYRVRAHGEVDQAELDKLKDGIAVDGVLYGSIEATLDRSQGRNVWITMGLREGKNREIKNVLGALGLEVNRLIRISYGPFQLGDLPEGEVLEVRGRTLRDQLGPRLIDESKANFEAPIYNERVVEDEKPQREEKAERPARPERSGWADRGNDQGDRRERALGRLDTKRPDAKRPEARRDDRKFSDKPAGKFGSKPSDRDFGEDKPKKRPPMGTSRTANVWMAPGARPTTDDTGRKVTARAQAEQLFKKPAPENDRRVVVNRVKEDSDWIRGEDQPEKSGFGGKRGDRDDRGFGDKPRGERSFGDKPRGERSFGDRPRGDKPYGDRKPREDGDRPARPKSFSSEGRSERPRGERSFGDKPRGDRPYGDKPRGERSFGDRPRSDRPFGDRKPREDGDRPARSFSDRPPRGDRPAREGSGERSFGDRPARGDKPFGGKPAGAKPGFGGKPSGGKPGFGGKPGGGKSFGGKPSGGRPSGGKPGGGARGGPGGGRPGGKPRTPRG</sequence>
<keyword evidence="10" id="KW-1185">Reference proteome</keyword>
<dbReference type="PANTHER" id="PTHR47683:SF3">
    <property type="entry name" value="RIBOSOMAL LARGE SUBUNIT PSEUDOURIDINE SYNTHASE B"/>
    <property type="match status" value="1"/>
</dbReference>
<dbReference type="GO" id="GO:0120159">
    <property type="term" value="F:rRNA pseudouridine synthase activity"/>
    <property type="evidence" value="ECO:0007669"/>
    <property type="project" value="UniProtKB-ARBA"/>
</dbReference>